<dbReference type="VEuPathDB" id="FungiDB:LEMA_P038030.1"/>
<dbReference type="SUPFAM" id="SSF46689">
    <property type="entry name" value="Homeodomain-like"/>
    <property type="match status" value="1"/>
</dbReference>
<dbReference type="OMA" id="VWNRVSW"/>
<evidence type="ECO:0000313" key="3">
    <source>
        <dbReference type="EMBL" id="CBX94129.1"/>
    </source>
</evidence>
<dbReference type="OrthoDB" id="5427780at2759"/>
<feature type="compositionally biased region" description="Polar residues" evidence="1">
    <location>
        <begin position="280"/>
        <end position="293"/>
    </location>
</feature>
<dbReference type="Proteomes" id="UP000002668">
    <property type="component" value="Genome"/>
</dbReference>
<dbReference type="RefSeq" id="XP_003837569.1">
    <property type="nucleotide sequence ID" value="XM_003837521.1"/>
</dbReference>
<dbReference type="InParanoid" id="E4ZQX4"/>
<dbReference type="Pfam" id="PF13921">
    <property type="entry name" value="Myb_DNA-bind_6"/>
    <property type="match status" value="1"/>
</dbReference>
<dbReference type="STRING" id="985895.E4ZQX4"/>
<dbReference type="EMBL" id="FP929116">
    <property type="protein sequence ID" value="CBX94129.1"/>
    <property type="molecule type" value="Genomic_DNA"/>
</dbReference>
<dbReference type="CDD" id="cd00167">
    <property type="entry name" value="SANT"/>
    <property type="match status" value="1"/>
</dbReference>
<feature type="compositionally biased region" description="Basic and acidic residues" evidence="1">
    <location>
        <begin position="211"/>
        <end position="225"/>
    </location>
</feature>
<dbReference type="InterPro" id="IPR009057">
    <property type="entry name" value="Homeodomain-like_sf"/>
</dbReference>
<protein>
    <recommendedName>
        <fullName evidence="2">Myb-like domain-containing protein</fullName>
    </recommendedName>
</protein>
<gene>
    <name evidence="3" type="ORF">LEMA_P038030.1</name>
</gene>
<feature type="region of interest" description="Disordered" evidence="1">
    <location>
        <begin position="19"/>
        <end position="147"/>
    </location>
</feature>
<dbReference type="InterPro" id="IPR001005">
    <property type="entry name" value="SANT/Myb"/>
</dbReference>
<feature type="compositionally biased region" description="Basic and acidic residues" evidence="1">
    <location>
        <begin position="120"/>
        <end position="131"/>
    </location>
</feature>
<dbReference type="HOGENOM" id="CLU_498878_0_0_1"/>
<dbReference type="GeneID" id="13285084"/>
<sequence>MADPNQTPRRLSMAYILGFSNKPFKDPPPPPRPPQPNALLHMVTTPGGVVEWTASDGRKGKLTGKLTGSGRQRLTEATLAKVPSEKQSIKGPRSKKKAATEQPGSDTGGGLMDLFAGAGNDKKSEKNDQGKGAETNGWSPQQDAKLMELKTENASLAWDAIAVEVGKSADQCKGRFKNIKPKDWKPNVAKKGGGRGKTKRDDNQNNAGSKDGQKNGKQNDAKKNNADTGWGGDGGNNSGSGNDNTGGNTTWNTGNTGGQVDTGWDNLNSFGNDAGAATGKQDNSGTAAASNTGPPGCDTTEGNTAGAGWDTLATHTAATDAWPTTTGENNNNFGCGGNWNNPSPAKSASKAPSKASKVKSSSHHHQKSPQTPLKHTSPKNANQNLITAPLELEVSPDNTFSADDLRLVARILQQDCSMVWDRVSWRFRDKTGRTLHPDLFERKITGHVEGKGSEMGGRRRK</sequence>
<feature type="compositionally biased region" description="Polar residues" evidence="1">
    <location>
        <begin position="370"/>
        <end position="380"/>
    </location>
</feature>
<feature type="region of interest" description="Disordered" evidence="1">
    <location>
        <begin position="167"/>
        <end position="380"/>
    </location>
</feature>
<feature type="compositionally biased region" description="Pro residues" evidence="1">
    <location>
        <begin position="26"/>
        <end position="36"/>
    </location>
</feature>
<feature type="compositionally biased region" description="Basic residues" evidence="1">
    <location>
        <begin position="356"/>
        <end position="367"/>
    </location>
</feature>
<feature type="compositionally biased region" description="Gly residues" evidence="1">
    <location>
        <begin position="229"/>
        <end position="238"/>
    </location>
</feature>
<name>E4ZQX4_LEPMJ</name>
<organism evidence="4">
    <name type="scientific">Leptosphaeria maculans (strain JN3 / isolate v23.1.3 / race Av1-4-5-6-7-8)</name>
    <name type="common">Blackleg fungus</name>
    <name type="synonym">Phoma lingam</name>
    <dbReference type="NCBI Taxonomy" id="985895"/>
    <lineage>
        <taxon>Eukaryota</taxon>
        <taxon>Fungi</taxon>
        <taxon>Dikarya</taxon>
        <taxon>Ascomycota</taxon>
        <taxon>Pezizomycotina</taxon>
        <taxon>Dothideomycetes</taxon>
        <taxon>Pleosporomycetidae</taxon>
        <taxon>Pleosporales</taxon>
        <taxon>Pleosporineae</taxon>
        <taxon>Leptosphaeriaceae</taxon>
        <taxon>Plenodomus</taxon>
        <taxon>Plenodomus lingam/Leptosphaeria maculans species complex</taxon>
    </lineage>
</organism>
<feature type="domain" description="Myb-like" evidence="2">
    <location>
        <begin position="130"/>
        <end position="180"/>
    </location>
</feature>
<accession>E4ZQX4</accession>
<dbReference type="PROSITE" id="PS50090">
    <property type="entry name" value="MYB_LIKE"/>
    <property type="match status" value="1"/>
</dbReference>
<dbReference type="AlphaFoldDB" id="E4ZQX4"/>
<evidence type="ECO:0000313" key="4">
    <source>
        <dbReference type="Proteomes" id="UP000002668"/>
    </source>
</evidence>
<dbReference type="Gene3D" id="1.10.10.60">
    <property type="entry name" value="Homeodomain-like"/>
    <property type="match status" value="1"/>
</dbReference>
<proteinExistence type="predicted"/>
<keyword evidence="4" id="KW-1185">Reference proteome</keyword>
<dbReference type="eggNOG" id="ENOG502QT5Q">
    <property type="taxonomic scope" value="Eukaryota"/>
</dbReference>
<evidence type="ECO:0000256" key="1">
    <source>
        <dbReference type="SAM" id="MobiDB-lite"/>
    </source>
</evidence>
<feature type="compositionally biased region" description="Low complexity" evidence="1">
    <location>
        <begin position="310"/>
        <end position="355"/>
    </location>
</feature>
<evidence type="ECO:0000259" key="2">
    <source>
        <dbReference type="PROSITE" id="PS50090"/>
    </source>
</evidence>
<feature type="compositionally biased region" description="Low complexity" evidence="1">
    <location>
        <begin position="239"/>
        <end position="254"/>
    </location>
</feature>
<reference evidence="4" key="1">
    <citation type="journal article" date="2011" name="Nat. Commun.">
        <title>Effector diversification within compartments of the Leptosphaeria maculans genome affected by Repeat-Induced Point mutations.</title>
        <authorList>
            <person name="Rouxel T."/>
            <person name="Grandaubert J."/>
            <person name="Hane J.K."/>
            <person name="Hoede C."/>
            <person name="van de Wouw A.P."/>
            <person name="Couloux A."/>
            <person name="Dominguez V."/>
            <person name="Anthouard V."/>
            <person name="Bally P."/>
            <person name="Bourras S."/>
            <person name="Cozijnsen A.J."/>
            <person name="Ciuffetti L.M."/>
            <person name="Degrave A."/>
            <person name="Dilmaghani A."/>
            <person name="Duret L."/>
            <person name="Fudal I."/>
            <person name="Goodwin S.B."/>
            <person name="Gout L."/>
            <person name="Glaser N."/>
            <person name="Linglin J."/>
            <person name="Kema G.H.J."/>
            <person name="Lapalu N."/>
            <person name="Lawrence C.B."/>
            <person name="May K."/>
            <person name="Meyer M."/>
            <person name="Ollivier B."/>
            <person name="Poulain J."/>
            <person name="Schoch C.L."/>
            <person name="Simon A."/>
            <person name="Spatafora J.W."/>
            <person name="Stachowiak A."/>
            <person name="Turgeon B.G."/>
            <person name="Tyler B.M."/>
            <person name="Vincent D."/>
            <person name="Weissenbach J."/>
            <person name="Amselem J."/>
            <person name="Quesneville H."/>
            <person name="Oliver R.P."/>
            <person name="Wincker P."/>
            <person name="Balesdent M.-H."/>
            <person name="Howlett B.J."/>
        </authorList>
    </citation>
    <scope>NUCLEOTIDE SEQUENCE [LARGE SCALE GENOMIC DNA]</scope>
    <source>
        <strain evidence="4">JN3 / isolate v23.1.3 / race Av1-4-5-6-7-8</strain>
    </source>
</reference>